<dbReference type="EMBL" id="JARJLM010000361">
    <property type="protein sequence ID" value="MDF3835519.1"/>
    <property type="molecule type" value="Genomic_DNA"/>
</dbReference>
<dbReference type="RefSeq" id="WP_276266273.1">
    <property type="nucleotide sequence ID" value="NZ_JARJLM010000361.1"/>
</dbReference>
<keyword evidence="4" id="KW-1185">Reference proteome</keyword>
<dbReference type="Gene3D" id="3.40.50.10540">
    <property type="entry name" value="Crotonobetainyl-coa:carnitine coa-transferase, domain 1"/>
    <property type="match status" value="1"/>
</dbReference>
<evidence type="ECO:0000256" key="2">
    <source>
        <dbReference type="SAM" id="MobiDB-lite"/>
    </source>
</evidence>
<dbReference type="InterPro" id="IPR044855">
    <property type="entry name" value="CoA-Trfase_III_dom3_sf"/>
</dbReference>
<sequence>MTGISDFTSAATTSHTSPEGHLPLAGLKVVDLTLARAGPTAVRHLADWGADVIRVEQPLAPAGSPAMEDVVGRERGSDYQNLHRNKRSLRLNLKNPDGLAVLMDLVKNADVVIENMRPMVKHRLGIAYEDLSRINPRLIYGSISGFGQTGPYRDRPGFDHIAQGMTGLMSVTGIPGGGPLRTGIAVGDLTAGNMLALNIMMALYERERTGRGRWVHTSLMESLLFMLDFQATRWLVDKEVPRSVGNEHPTAIPTDVFPTLDGHVTMSAPTSRMWPKLCEVIDKPHWAHKSEWSTRDGRSANRVEIHARIAEVTRTKPAHYWIERLNAVGVTCGPIYTMDQVFADEQVKVLGMAAPVEHPVLGKMHLLASPLNFDGVPRRIRRATPDGGTDAGRILRELGYSEEKISELSRNGVC</sequence>
<keyword evidence="1 3" id="KW-0808">Transferase</keyword>
<gene>
    <name evidence="3" type="ORF">P3W85_21550</name>
</gene>
<reference evidence="3 4" key="1">
    <citation type="submission" date="2023-03" db="EMBL/GenBank/DDBJ databases">
        <title>Draft assemblies of triclosan tolerant bacteria isolated from returned activated sludge.</title>
        <authorList>
            <person name="Van Hamelsveld S."/>
        </authorList>
    </citation>
    <scope>NUCLEOTIDE SEQUENCE [LARGE SCALE GENOMIC DNA]</scope>
    <source>
        <strain evidence="3 4">GW210010_S58</strain>
    </source>
</reference>
<dbReference type="PANTHER" id="PTHR48207:SF3">
    <property type="entry name" value="SUCCINATE--HYDROXYMETHYLGLUTARATE COA-TRANSFERASE"/>
    <property type="match status" value="1"/>
</dbReference>
<feature type="region of interest" description="Disordered" evidence="2">
    <location>
        <begin position="1"/>
        <end position="22"/>
    </location>
</feature>
<dbReference type="GO" id="GO:0016740">
    <property type="term" value="F:transferase activity"/>
    <property type="evidence" value="ECO:0007669"/>
    <property type="project" value="UniProtKB-KW"/>
</dbReference>
<evidence type="ECO:0000313" key="3">
    <source>
        <dbReference type="EMBL" id="MDF3835519.1"/>
    </source>
</evidence>
<dbReference type="InterPro" id="IPR023606">
    <property type="entry name" value="CoA-Trfase_III_dom_1_sf"/>
</dbReference>
<accession>A0ABT6ASB5</accession>
<evidence type="ECO:0000313" key="4">
    <source>
        <dbReference type="Proteomes" id="UP001216674"/>
    </source>
</evidence>
<name>A0ABT6ASB5_9BURK</name>
<dbReference type="Gene3D" id="3.30.1540.10">
    <property type="entry name" value="formyl-coa transferase, domain 3"/>
    <property type="match status" value="1"/>
</dbReference>
<dbReference type="InterPro" id="IPR050483">
    <property type="entry name" value="CoA-transferase_III_domain"/>
</dbReference>
<dbReference type="InterPro" id="IPR003673">
    <property type="entry name" value="CoA-Trfase_fam_III"/>
</dbReference>
<dbReference type="SUPFAM" id="SSF89796">
    <property type="entry name" value="CoA-transferase family III (CaiB/BaiF)"/>
    <property type="match status" value="1"/>
</dbReference>
<protein>
    <submittedName>
        <fullName evidence="3">CoA transferase</fullName>
    </submittedName>
</protein>
<feature type="compositionally biased region" description="Polar residues" evidence="2">
    <location>
        <begin position="1"/>
        <end position="17"/>
    </location>
</feature>
<dbReference type="PANTHER" id="PTHR48207">
    <property type="entry name" value="SUCCINATE--HYDROXYMETHYLGLUTARATE COA-TRANSFERASE"/>
    <property type="match status" value="1"/>
</dbReference>
<dbReference type="Proteomes" id="UP001216674">
    <property type="component" value="Unassembled WGS sequence"/>
</dbReference>
<comment type="caution">
    <text evidence="3">The sequence shown here is derived from an EMBL/GenBank/DDBJ whole genome shotgun (WGS) entry which is preliminary data.</text>
</comment>
<organism evidence="3 4">
    <name type="scientific">Cupriavidus basilensis</name>
    <dbReference type="NCBI Taxonomy" id="68895"/>
    <lineage>
        <taxon>Bacteria</taxon>
        <taxon>Pseudomonadati</taxon>
        <taxon>Pseudomonadota</taxon>
        <taxon>Betaproteobacteria</taxon>
        <taxon>Burkholderiales</taxon>
        <taxon>Burkholderiaceae</taxon>
        <taxon>Cupriavidus</taxon>
    </lineage>
</organism>
<dbReference type="Pfam" id="PF02515">
    <property type="entry name" value="CoA_transf_3"/>
    <property type="match status" value="1"/>
</dbReference>
<evidence type="ECO:0000256" key="1">
    <source>
        <dbReference type="ARBA" id="ARBA00022679"/>
    </source>
</evidence>
<proteinExistence type="predicted"/>